<dbReference type="InterPro" id="IPR036761">
    <property type="entry name" value="TTHA0802/YceI-like_sf"/>
</dbReference>
<dbReference type="GO" id="GO:0032259">
    <property type="term" value="P:methylation"/>
    <property type="evidence" value="ECO:0007669"/>
    <property type="project" value="UniProtKB-KW"/>
</dbReference>
<keyword evidence="2" id="KW-0489">Methyltransferase</keyword>
<comment type="similarity">
    <text evidence="1">Belongs to the UPF0312 family.</text>
</comment>
<dbReference type="SUPFAM" id="SSF101874">
    <property type="entry name" value="YceI-like"/>
    <property type="match status" value="1"/>
</dbReference>
<dbReference type="RefSeq" id="WP_083023036.1">
    <property type="nucleotide sequence ID" value="NZ_AP022589.1"/>
</dbReference>
<dbReference type="OrthoDB" id="3724977at2"/>
<dbReference type="GO" id="GO:0008168">
    <property type="term" value="F:methyltransferase activity"/>
    <property type="evidence" value="ECO:0007669"/>
    <property type="project" value="UniProtKB-KW"/>
</dbReference>
<evidence type="ECO:0000313" key="3">
    <source>
        <dbReference type="Proteomes" id="UP000192320"/>
    </source>
</evidence>
<dbReference type="SMART" id="SM00867">
    <property type="entry name" value="YceI"/>
    <property type="match status" value="1"/>
</dbReference>
<dbReference type="Gene3D" id="2.40.128.110">
    <property type="entry name" value="Lipid/polyisoprenoid-binding, YceI-like"/>
    <property type="match status" value="1"/>
</dbReference>
<keyword evidence="2" id="KW-0808">Transferase</keyword>
<evidence type="ECO:0000313" key="2">
    <source>
        <dbReference type="EMBL" id="ORB03142.1"/>
    </source>
</evidence>
<dbReference type="PANTHER" id="PTHR34406">
    <property type="entry name" value="PROTEIN YCEI"/>
    <property type="match status" value="1"/>
</dbReference>
<dbReference type="Pfam" id="PF04264">
    <property type="entry name" value="YceI"/>
    <property type="match status" value="1"/>
</dbReference>
<name>A0A7I7RA35_9MYCO</name>
<dbReference type="PANTHER" id="PTHR34406:SF1">
    <property type="entry name" value="PROTEIN YCEI"/>
    <property type="match status" value="1"/>
</dbReference>
<reference evidence="2 3" key="1">
    <citation type="submission" date="2017-02" db="EMBL/GenBank/DDBJ databases">
        <title>The new phylogeny of genus Mycobacterium.</title>
        <authorList>
            <person name="Tortoli E."/>
            <person name="Trovato A."/>
            <person name="Cirillo D.M."/>
        </authorList>
    </citation>
    <scope>NUCLEOTIDE SEQUENCE [LARGE SCALE GENOMIC DNA]</scope>
    <source>
        <strain evidence="2 3">DSM 45633</strain>
    </source>
</reference>
<sequence length="186" mass="19986">MTATQAQLDPSHGQLLVKTGVAGRASKMGHRLTIVMDRWAAAVTWNGTQPAAVELTVEVDSLRVLQGEGGMTPLTAPEKALIRANALKCLDSSKHPLIRFTSTDIAPTDHGYRLTGELEIHGRTRQHVITVEVAEDGGSWRVSGDTQVRHSDFGVRRYSMLMGAMQVADEVTVSFAGTAADVPEPA</sequence>
<dbReference type="AlphaFoldDB" id="A0A7I7RA35"/>
<protein>
    <submittedName>
        <fullName evidence="2">S-adenosyl-L-methionine-dependent methyltransferase</fullName>
    </submittedName>
</protein>
<dbReference type="Proteomes" id="UP000192320">
    <property type="component" value="Unassembled WGS sequence"/>
</dbReference>
<accession>A0A7I7RA35</accession>
<dbReference type="EMBL" id="MVHZ01000003">
    <property type="protein sequence ID" value="ORB03142.1"/>
    <property type="molecule type" value="Genomic_DNA"/>
</dbReference>
<proteinExistence type="inferred from homology"/>
<keyword evidence="3" id="KW-1185">Reference proteome</keyword>
<organism evidence="2 3">
    <name type="scientific">Mycolicibacter minnesotensis</name>
    <dbReference type="NCBI Taxonomy" id="1118379"/>
    <lineage>
        <taxon>Bacteria</taxon>
        <taxon>Bacillati</taxon>
        <taxon>Actinomycetota</taxon>
        <taxon>Actinomycetes</taxon>
        <taxon>Mycobacteriales</taxon>
        <taxon>Mycobacteriaceae</taxon>
        <taxon>Mycolicibacter</taxon>
    </lineage>
</organism>
<gene>
    <name evidence="2" type="ORF">BST33_04120</name>
</gene>
<comment type="caution">
    <text evidence="2">The sequence shown here is derived from an EMBL/GenBank/DDBJ whole genome shotgun (WGS) entry which is preliminary data.</text>
</comment>
<dbReference type="InterPro" id="IPR007372">
    <property type="entry name" value="Lipid/polyisoprenoid-bd_YceI"/>
</dbReference>
<evidence type="ECO:0000256" key="1">
    <source>
        <dbReference type="ARBA" id="ARBA00008812"/>
    </source>
</evidence>